<comment type="catalytic activity">
    <reaction evidence="10">
        <text>Releases a C-terminal residue, which may be hydrophobic or positively charged.</text>
        <dbReference type="EC" id="3.4.17.18"/>
    </reaction>
</comment>
<evidence type="ECO:0000256" key="11">
    <source>
        <dbReference type="ARBA" id="ARBA00066554"/>
    </source>
</evidence>
<gene>
    <name evidence="16" type="ORF">IC620_11230</name>
</gene>
<dbReference type="PANTHER" id="PTHR11705">
    <property type="entry name" value="PROTEASE FAMILY M14 CARBOXYPEPTIDASE A,B"/>
    <property type="match status" value="1"/>
</dbReference>
<dbReference type="GO" id="GO:0006508">
    <property type="term" value="P:proteolysis"/>
    <property type="evidence" value="ECO:0007669"/>
    <property type="project" value="UniProtKB-KW"/>
</dbReference>
<evidence type="ECO:0000256" key="4">
    <source>
        <dbReference type="ARBA" id="ARBA00022670"/>
    </source>
</evidence>
<feature type="domain" description="Peptidase M14" evidence="15">
    <location>
        <begin position="109"/>
        <end position="413"/>
    </location>
</feature>
<evidence type="ECO:0000256" key="2">
    <source>
        <dbReference type="ARBA" id="ARBA00005988"/>
    </source>
</evidence>
<evidence type="ECO:0000256" key="9">
    <source>
        <dbReference type="ARBA" id="ARBA00023049"/>
    </source>
</evidence>
<dbReference type="PRINTS" id="PR00765">
    <property type="entry name" value="CRBOXYPTASEA"/>
</dbReference>
<evidence type="ECO:0000256" key="8">
    <source>
        <dbReference type="ARBA" id="ARBA00022833"/>
    </source>
</evidence>
<dbReference type="InterPro" id="IPR033810">
    <property type="entry name" value="Carboxypeptidase_T"/>
</dbReference>
<dbReference type="CDD" id="cd03859">
    <property type="entry name" value="M14_CPT"/>
    <property type="match status" value="1"/>
</dbReference>
<dbReference type="SMART" id="SM00631">
    <property type="entry name" value="Zn_pept"/>
    <property type="match status" value="1"/>
</dbReference>
<dbReference type="SUPFAM" id="SSF53187">
    <property type="entry name" value="Zn-dependent exopeptidases"/>
    <property type="match status" value="1"/>
</dbReference>
<keyword evidence="9" id="KW-0482">Metalloprotease</keyword>
<feature type="active site" description="Proton donor/acceptor" evidence="12">
    <location>
        <position position="378"/>
    </location>
</feature>
<evidence type="ECO:0000313" key="17">
    <source>
        <dbReference type="Proteomes" id="UP000661691"/>
    </source>
</evidence>
<evidence type="ECO:0000313" key="16">
    <source>
        <dbReference type="EMBL" id="MBD1372929.1"/>
    </source>
</evidence>
<feature type="domain" description="MAM" evidence="14">
    <location>
        <begin position="439"/>
        <end position="618"/>
    </location>
</feature>
<evidence type="ECO:0000259" key="14">
    <source>
        <dbReference type="PROSITE" id="PS50060"/>
    </source>
</evidence>
<evidence type="ECO:0000256" key="7">
    <source>
        <dbReference type="ARBA" id="ARBA00022801"/>
    </source>
</evidence>
<proteinExistence type="inferred from homology"/>
<accession>A0A926RUX8</accession>
<keyword evidence="3 16" id="KW-0121">Carboxypeptidase</keyword>
<keyword evidence="6" id="KW-0732">Signal</keyword>
<comment type="caution">
    <text evidence="16">The sequence shown here is derived from an EMBL/GenBank/DDBJ whole genome shotgun (WGS) entry which is preliminary data.</text>
</comment>
<feature type="compositionally biased region" description="Polar residues" evidence="13">
    <location>
        <begin position="469"/>
        <end position="486"/>
    </location>
</feature>
<keyword evidence="17" id="KW-1185">Reference proteome</keyword>
<dbReference type="InterPro" id="IPR000834">
    <property type="entry name" value="Peptidase_M14"/>
</dbReference>
<evidence type="ECO:0000256" key="1">
    <source>
        <dbReference type="ARBA" id="ARBA00001947"/>
    </source>
</evidence>
<dbReference type="GO" id="GO:0005615">
    <property type="term" value="C:extracellular space"/>
    <property type="evidence" value="ECO:0007669"/>
    <property type="project" value="TreeGrafter"/>
</dbReference>
<keyword evidence="7" id="KW-0378">Hydrolase</keyword>
<evidence type="ECO:0000256" key="5">
    <source>
        <dbReference type="ARBA" id="ARBA00022723"/>
    </source>
</evidence>
<dbReference type="EMBL" id="JACXAH010000015">
    <property type="protein sequence ID" value="MBD1372929.1"/>
    <property type="molecule type" value="Genomic_DNA"/>
</dbReference>
<sequence length="618" mass="68986">MRGMCIVKKIRLLAVTALLLILICSPLLMNVQAAATKEAPDERKMYTVDHVTTKEQRTSIVRTGATIEEVGKDYVVIIANPDEVNQIKKLKFPVSEQFKPFDFPEGDSNYHNYDEMVAKIEQAAADHSNIVKKFSIGKTYENRELWAVKISDNPNVDEEEPEVLYVGSHHAREHLTVEMTLYLLDLFTDEYGSDSQVTNLVNSREIYIVFNLNPDGSEYDIRNDSYSYWRKNRQTNSGSSYVGTDLNRNYGYKWGCCGGSSGSPSSDTYRGSSPFSAPETAALRDFILSRVIGGKQQITASVSFHTYSELILYPYGYTYENVPSDMSQDDHDVFVSLANTMAGTNGYDPQQSSDLYVTDGDMTDWAYGDQNIFAFTFEMYPTSSNPGFYPPDEVIQRETSRNRDAILYLTEKADCVYSVIGKQGQYCGDDGGEDPEIVFEDDFERNQNWTTNPSGSDDATAGTWERANPSDTNYSGPKQLGTTKSGSYDLVTDGRSGWSAGYYDIDGGATTIRSKQITLPSLQNGESLNLSTSYYFSHYSNSSSDDYFRIKLIDENGNQQQLFQRLGSSSDVDAAWTDQSIDISAYAGQKIYIQFEAADKGSGSLVEAGVDDVKITKK</sequence>
<evidence type="ECO:0000256" key="6">
    <source>
        <dbReference type="ARBA" id="ARBA00022729"/>
    </source>
</evidence>
<dbReference type="InterPro" id="IPR000998">
    <property type="entry name" value="MAM_dom"/>
</dbReference>
<dbReference type="AlphaFoldDB" id="A0A926RUX8"/>
<dbReference type="PROSITE" id="PS00132">
    <property type="entry name" value="CARBOXYPEPT_ZN_1"/>
    <property type="match status" value="1"/>
</dbReference>
<comment type="cofactor">
    <cofactor evidence="1">
        <name>Zn(2+)</name>
        <dbReference type="ChEBI" id="CHEBI:29105"/>
    </cofactor>
</comment>
<organism evidence="16 17">
    <name type="scientific">Polycladospora coralii</name>
    <dbReference type="NCBI Taxonomy" id="2771432"/>
    <lineage>
        <taxon>Bacteria</taxon>
        <taxon>Bacillati</taxon>
        <taxon>Bacillota</taxon>
        <taxon>Bacilli</taxon>
        <taxon>Bacillales</taxon>
        <taxon>Thermoactinomycetaceae</taxon>
        <taxon>Polycladospora</taxon>
    </lineage>
</organism>
<dbReference type="InterPro" id="IPR057246">
    <property type="entry name" value="CARBOXYPEPT_ZN_1"/>
</dbReference>
<dbReference type="GO" id="GO:0016020">
    <property type="term" value="C:membrane"/>
    <property type="evidence" value="ECO:0007669"/>
    <property type="project" value="InterPro"/>
</dbReference>
<dbReference type="EC" id="3.4.17.18" evidence="11"/>
<evidence type="ECO:0000256" key="10">
    <source>
        <dbReference type="ARBA" id="ARBA00050859"/>
    </source>
</evidence>
<dbReference type="SUPFAM" id="SSF49899">
    <property type="entry name" value="Concanavalin A-like lectins/glucanases"/>
    <property type="match status" value="1"/>
</dbReference>
<keyword evidence="8" id="KW-0862">Zinc</keyword>
<dbReference type="PANTHER" id="PTHR11705:SF143">
    <property type="entry name" value="SLL0236 PROTEIN"/>
    <property type="match status" value="1"/>
</dbReference>
<feature type="compositionally biased region" description="Polar residues" evidence="13">
    <location>
        <begin position="446"/>
        <end position="457"/>
    </location>
</feature>
<dbReference type="GO" id="GO:0004181">
    <property type="term" value="F:metallocarboxypeptidase activity"/>
    <property type="evidence" value="ECO:0007669"/>
    <property type="project" value="InterPro"/>
</dbReference>
<name>A0A926RUX8_9BACL</name>
<keyword evidence="5" id="KW-0479">Metal-binding</keyword>
<comment type="similarity">
    <text evidence="2 12">Belongs to the peptidase M14 family.</text>
</comment>
<dbReference type="GO" id="GO:0008270">
    <property type="term" value="F:zinc ion binding"/>
    <property type="evidence" value="ECO:0007669"/>
    <property type="project" value="InterPro"/>
</dbReference>
<feature type="region of interest" description="Disordered" evidence="13">
    <location>
        <begin position="445"/>
        <end position="487"/>
    </location>
</feature>
<dbReference type="InterPro" id="IPR013320">
    <property type="entry name" value="ConA-like_dom_sf"/>
</dbReference>
<evidence type="ECO:0000256" key="3">
    <source>
        <dbReference type="ARBA" id="ARBA00022645"/>
    </source>
</evidence>
<dbReference type="Proteomes" id="UP000661691">
    <property type="component" value="Unassembled WGS sequence"/>
</dbReference>
<dbReference type="PROSITE" id="PS50060">
    <property type="entry name" value="MAM_2"/>
    <property type="match status" value="1"/>
</dbReference>
<dbReference type="PROSITE" id="PS52035">
    <property type="entry name" value="PEPTIDASE_M14"/>
    <property type="match status" value="1"/>
</dbReference>
<dbReference type="PROSITE" id="PS00133">
    <property type="entry name" value="CARBOXYPEPT_ZN_2"/>
    <property type="match status" value="1"/>
</dbReference>
<reference evidence="16" key="1">
    <citation type="submission" date="2020-09" db="EMBL/GenBank/DDBJ databases">
        <title>A novel bacterium of genus Hazenella, isolated from South China Sea.</title>
        <authorList>
            <person name="Huang H."/>
            <person name="Mo K."/>
            <person name="Hu Y."/>
        </authorList>
    </citation>
    <scope>NUCLEOTIDE SEQUENCE</scope>
    <source>
        <strain evidence="16">IB182357</strain>
    </source>
</reference>
<dbReference type="Gene3D" id="2.60.120.200">
    <property type="match status" value="1"/>
</dbReference>
<keyword evidence="4" id="KW-0645">Protease</keyword>
<evidence type="ECO:0000256" key="12">
    <source>
        <dbReference type="PROSITE-ProRule" id="PRU01379"/>
    </source>
</evidence>
<dbReference type="Pfam" id="PF00246">
    <property type="entry name" value="Peptidase_M14"/>
    <property type="match status" value="1"/>
</dbReference>
<dbReference type="FunFam" id="3.40.630.10:FF:000084">
    <property type="entry name" value="Carboxypeptidase B2"/>
    <property type="match status" value="1"/>
</dbReference>
<evidence type="ECO:0000256" key="13">
    <source>
        <dbReference type="SAM" id="MobiDB-lite"/>
    </source>
</evidence>
<dbReference type="InterPro" id="IPR057247">
    <property type="entry name" value="CARBOXYPEPT_ZN_2"/>
</dbReference>
<protein>
    <recommendedName>
        <fullName evidence="11">carboxypeptidase T</fullName>
        <ecNumber evidence="11">3.4.17.18</ecNumber>
    </recommendedName>
</protein>
<evidence type="ECO:0000259" key="15">
    <source>
        <dbReference type="PROSITE" id="PS52035"/>
    </source>
</evidence>
<dbReference type="Gene3D" id="3.40.630.10">
    <property type="entry name" value="Zn peptidases"/>
    <property type="match status" value="1"/>
</dbReference>